<name>A0ACB6ZHD6_THEGA</name>
<keyword evidence="2" id="KW-1185">Reference proteome</keyword>
<sequence>MQNEAQSTTTKSEVETRQDDMIRDQNERRERTNDNEHLKIMLQEKENCHTKTRVRRKGVNHPLVNCYTPRNHLTPVVITGEGKGKKKTSGHSDTGTLLTHQPILHQLLAHMLQGEPTRSPASDLPKFRTPNTKGSLGLEERPTAWRMQSGDVAAAHRNAMESIHCQTSNRRATVAICRRDRFVQNRSIETTGDGKRAGNGKNACGVIRHVLSEGDRRRFRGEQ</sequence>
<accession>A0ACB6ZHD6</accession>
<reference evidence="1" key="2">
    <citation type="journal article" date="2020" name="Nat. Commun.">
        <title>Large-scale genome sequencing of mycorrhizal fungi provides insights into the early evolution of symbiotic traits.</title>
        <authorList>
            <person name="Miyauchi S."/>
            <person name="Kiss E."/>
            <person name="Kuo A."/>
            <person name="Drula E."/>
            <person name="Kohler A."/>
            <person name="Sanchez-Garcia M."/>
            <person name="Morin E."/>
            <person name="Andreopoulos B."/>
            <person name="Barry K.W."/>
            <person name="Bonito G."/>
            <person name="Buee M."/>
            <person name="Carver A."/>
            <person name="Chen C."/>
            <person name="Cichocki N."/>
            <person name="Clum A."/>
            <person name="Culley D."/>
            <person name="Crous P.W."/>
            <person name="Fauchery L."/>
            <person name="Girlanda M."/>
            <person name="Hayes R.D."/>
            <person name="Keri Z."/>
            <person name="LaButti K."/>
            <person name="Lipzen A."/>
            <person name="Lombard V."/>
            <person name="Magnuson J."/>
            <person name="Maillard F."/>
            <person name="Murat C."/>
            <person name="Nolan M."/>
            <person name="Ohm R.A."/>
            <person name="Pangilinan J."/>
            <person name="Pereira M.F."/>
            <person name="Perotto S."/>
            <person name="Peter M."/>
            <person name="Pfister S."/>
            <person name="Riley R."/>
            <person name="Sitrit Y."/>
            <person name="Stielow J.B."/>
            <person name="Szollosi G."/>
            <person name="Zifcakova L."/>
            <person name="Stursova M."/>
            <person name="Spatafora J.W."/>
            <person name="Tedersoo L."/>
            <person name="Vaario L.M."/>
            <person name="Yamada A."/>
            <person name="Yan M."/>
            <person name="Wang P."/>
            <person name="Xu J."/>
            <person name="Bruns T."/>
            <person name="Baldrian P."/>
            <person name="Vilgalys R."/>
            <person name="Dunand C."/>
            <person name="Henrissat B."/>
            <person name="Grigoriev I.V."/>
            <person name="Hibbett D."/>
            <person name="Nagy L.G."/>
            <person name="Martin F.M."/>
        </authorList>
    </citation>
    <scope>NUCLEOTIDE SEQUENCE</scope>
    <source>
        <strain evidence="1">P2</strain>
    </source>
</reference>
<gene>
    <name evidence="1" type="ORF">BDM02DRAFT_2001570</name>
</gene>
<evidence type="ECO:0000313" key="2">
    <source>
        <dbReference type="Proteomes" id="UP000886501"/>
    </source>
</evidence>
<organism evidence="1 2">
    <name type="scientific">Thelephora ganbajun</name>
    <name type="common">Ganba fungus</name>
    <dbReference type="NCBI Taxonomy" id="370292"/>
    <lineage>
        <taxon>Eukaryota</taxon>
        <taxon>Fungi</taxon>
        <taxon>Dikarya</taxon>
        <taxon>Basidiomycota</taxon>
        <taxon>Agaricomycotina</taxon>
        <taxon>Agaricomycetes</taxon>
        <taxon>Thelephorales</taxon>
        <taxon>Thelephoraceae</taxon>
        <taxon>Thelephora</taxon>
    </lineage>
</organism>
<dbReference type="EMBL" id="MU118004">
    <property type="protein sequence ID" value="KAF9649004.1"/>
    <property type="molecule type" value="Genomic_DNA"/>
</dbReference>
<protein>
    <submittedName>
        <fullName evidence="1">Uncharacterized protein</fullName>
    </submittedName>
</protein>
<evidence type="ECO:0000313" key="1">
    <source>
        <dbReference type="EMBL" id="KAF9649004.1"/>
    </source>
</evidence>
<comment type="caution">
    <text evidence="1">The sequence shown here is derived from an EMBL/GenBank/DDBJ whole genome shotgun (WGS) entry which is preliminary data.</text>
</comment>
<proteinExistence type="predicted"/>
<dbReference type="Proteomes" id="UP000886501">
    <property type="component" value="Unassembled WGS sequence"/>
</dbReference>
<reference evidence="1" key="1">
    <citation type="submission" date="2019-10" db="EMBL/GenBank/DDBJ databases">
        <authorList>
            <consortium name="DOE Joint Genome Institute"/>
            <person name="Kuo A."/>
            <person name="Miyauchi S."/>
            <person name="Kiss E."/>
            <person name="Drula E."/>
            <person name="Kohler A."/>
            <person name="Sanchez-Garcia M."/>
            <person name="Andreopoulos B."/>
            <person name="Barry K.W."/>
            <person name="Bonito G."/>
            <person name="Buee M."/>
            <person name="Carver A."/>
            <person name="Chen C."/>
            <person name="Cichocki N."/>
            <person name="Clum A."/>
            <person name="Culley D."/>
            <person name="Crous P.W."/>
            <person name="Fauchery L."/>
            <person name="Girlanda M."/>
            <person name="Hayes R."/>
            <person name="Keri Z."/>
            <person name="Labutti K."/>
            <person name="Lipzen A."/>
            <person name="Lombard V."/>
            <person name="Magnuson J."/>
            <person name="Maillard F."/>
            <person name="Morin E."/>
            <person name="Murat C."/>
            <person name="Nolan M."/>
            <person name="Ohm R."/>
            <person name="Pangilinan J."/>
            <person name="Pereira M."/>
            <person name="Perotto S."/>
            <person name="Peter M."/>
            <person name="Riley R."/>
            <person name="Sitrit Y."/>
            <person name="Stielow B."/>
            <person name="Szollosi G."/>
            <person name="Zifcakova L."/>
            <person name="Stursova M."/>
            <person name="Spatafora J.W."/>
            <person name="Tedersoo L."/>
            <person name="Vaario L.-M."/>
            <person name="Yamada A."/>
            <person name="Yan M."/>
            <person name="Wang P."/>
            <person name="Xu J."/>
            <person name="Bruns T."/>
            <person name="Baldrian P."/>
            <person name="Vilgalys R."/>
            <person name="Henrissat B."/>
            <person name="Grigoriev I.V."/>
            <person name="Hibbett D."/>
            <person name="Nagy L.G."/>
            <person name="Martin F.M."/>
        </authorList>
    </citation>
    <scope>NUCLEOTIDE SEQUENCE</scope>
    <source>
        <strain evidence="1">P2</strain>
    </source>
</reference>